<comment type="caution">
    <text evidence="4">The sequence shown here is derived from an EMBL/GenBank/DDBJ whole genome shotgun (WGS) entry which is preliminary data.</text>
</comment>
<dbReference type="CDD" id="cd03401">
    <property type="entry name" value="SPFH_prohibitin"/>
    <property type="match status" value="1"/>
</dbReference>
<dbReference type="SUPFAM" id="SSF117892">
    <property type="entry name" value="Band 7/SPFH domain"/>
    <property type="match status" value="1"/>
</dbReference>
<name>A0A0D8J4Q7_9BACT</name>
<gene>
    <name evidence="4" type="ORF">LH29_21890</name>
</gene>
<comment type="subcellular location">
    <subcellularLocation>
        <location evidence="1">Membrane</location>
        <topology evidence="1">Single-pass membrane protein</topology>
    </subcellularLocation>
</comment>
<dbReference type="Proteomes" id="UP000032544">
    <property type="component" value="Unassembled WGS sequence"/>
</dbReference>
<accession>A0A0D8J4Q7</accession>
<dbReference type="GO" id="GO:0016020">
    <property type="term" value="C:membrane"/>
    <property type="evidence" value="ECO:0007669"/>
    <property type="project" value="UniProtKB-SubCell"/>
</dbReference>
<sequence length="272" mass="30555">MKFNFKSSYLVLGAVVLIVLLLFGGRMFKILKPGEKAVIFKPYTTGLDKDNIFGEGFHIIAPWNELEVYNVREQQRDETMDVLDKNGLSVNVDVTVRFNPSYSKIGFLHEQFGVNFINVLVIPEVRSSVRQVAGRYTAEEIYSTKRAEVEQTIITETKKALSANFIDMRALLIRSINLPAQIKGAIENKLQQEQEALAYEFRLKREESEAERRRIEAEGIANYNRIIDASLTDAILTQRGIEATTSLAESPNSKVIVIGSGKDGLPIILGNN</sequence>
<proteinExistence type="predicted"/>
<dbReference type="Gene3D" id="3.30.479.30">
    <property type="entry name" value="Band 7 domain"/>
    <property type="match status" value="1"/>
</dbReference>
<dbReference type="InterPro" id="IPR000163">
    <property type="entry name" value="Prohibitin"/>
</dbReference>
<evidence type="ECO:0000259" key="3">
    <source>
        <dbReference type="SMART" id="SM00244"/>
    </source>
</evidence>
<evidence type="ECO:0000256" key="2">
    <source>
        <dbReference type="ARBA" id="ARBA00023136"/>
    </source>
</evidence>
<dbReference type="InterPro" id="IPR001107">
    <property type="entry name" value="Band_7"/>
</dbReference>
<dbReference type="RefSeq" id="WP_045033276.1">
    <property type="nucleotide sequence ID" value="NZ_CAJXKZ010000001.1"/>
</dbReference>
<protein>
    <submittedName>
        <fullName evidence="4">Peptidase</fullName>
    </submittedName>
</protein>
<dbReference type="SMART" id="SM00244">
    <property type="entry name" value="PHB"/>
    <property type="match status" value="1"/>
</dbReference>
<evidence type="ECO:0000313" key="4">
    <source>
        <dbReference type="EMBL" id="KJF41945.1"/>
    </source>
</evidence>
<dbReference type="InterPro" id="IPR036013">
    <property type="entry name" value="Band_7/SPFH_dom_sf"/>
</dbReference>
<dbReference type="PANTHER" id="PTHR23222:SF1">
    <property type="entry name" value="PROHIBITIN-2"/>
    <property type="match status" value="1"/>
</dbReference>
<reference evidence="4 5" key="1">
    <citation type="submission" date="2014-09" db="EMBL/GenBank/DDBJ databases">
        <title>Draft Genome Sequence of Draconibacterium sp. JN14CK-3.</title>
        <authorList>
            <person name="Dong C."/>
            <person name="Lai Q."/>
            <person name="Shao Z."/>
        </authorList>
    </citation>
    <scope>NUCLEOTIDE SEQUENCE [LARGE SCALE GENOMIC DNA]</scope>
    <source>
        <strain evidence="4 5">JN14CK-3</strain>
    </source>
</reference>
<keyword evidence="5" id="KW-1185">Reference proteome</keyword>
<dbReference type="OrthoDB" id="9792660at2"/>
<dbReference type="PATRIC" id="fig|1544798.3.peg.4557"/>
<dbReference type="GO" id="GO:0007005">
    <property type="term" value="P:mitochondrion organization"/>
    <property type="evidence" value="ECO:0007669"/>
    <property type="project" value="TreeGrafter"/>
</dbReference>
<dbReference type="AlphaFoldDB" id="A0A0D8J4Q7"/>
<evidence type="ECO:0000256" key="1">
    <source>
        <dbReference type="ARBA" id="ARBA00004167"/>
    </source>
</evidence>
<organism evidence="4 5">
    <name type="scientific">Draconibacterium sediminis</name>
    <dbReference type="NCBI Taxonomy" id="1544798"/>
    <lineage>
        <taxon>Bacteria</taxon>
        <taxon>Pseudomonadati</taxon>
        <taxon>Bacteroidota</taxon>
        <taxon>Bacteroidia</taxon>
        <taxon>Marinilabiliales</taxon>
        <taxon>Prolixibacteraceae</taxon>
        <taxon>Draconibacterium</taxon>
    </lineage>
</organism>
<keyword evidence="2" id="KW-0472">Membrane</keyword>
<evidence type="ECO:0000313" key="5">
    <source>
        <dbReference type="Proteomes" id="UP000032544"/>
    </source>
</evidence>
<dbReference type="EMBL" id="JRHC01000007">
    <property type="protein sequence ID" value="KJF41945.1"/>
    <property type="molecule type" value="Genomic_DNA"/>
</dbReference>
<feature type="domain" description="Band 7" evidence="3">
    <location>
        <begin position="26"/>
        <end position="190"/>
    </location>
</feature>
<dbReference type="PANTHER" id="PTHR23222">
    <property type="entry name" value="PROHIBITIN"/>
    <property type="match status" value="1"/>
</dbReference>
<dbReference type="STRING" id="1544798.LH29_21890"/>
<dbReference type="Pfam" id="PF01145">
    <property type="entry name" value="Band_7"/>
    <property type="match status" value="1"/>
</dbReference>